<dbReference type="PANTHER" id="PTHR35333:SF3">
    <property type="entry name" value="BETA-LACTAMASE-TYPE TRANSPEPTIDASE FOLD CONTAINING PROTEIN"/>
    <property type="match status" value="1"/>
</dbReference>
<feature type="domain" description="Beta-lactamase class A catalytic" evidence="2">
    <location>
        <begin position="56"/>
        <end position="172"/>
    </location>
</feature>
<dbReference type="PANTHER" id="PTHR35333">
    <property type="entry name" value="BETA-LACTAMASE"/>
    <property type="match status" value="1"/>
</dbReference>
<dbReference type="InterPro" id="IPR045155">
    <property type="entry name" value="Beta-lactam_cat"/>
</dbReference>
<dbReference type="Pfam" id="PF13354">
    <property type="entry name" value="Beta-lactamase2"/>
    <property type="match status" value="1"/>
</dbReference>
<keyword evidence="1" id="KW-1133">Transmembrane helix</keyword>
<sequence>MGKSKNVKCVLVVINSILVVFLILAGCAFYYFKASDVQYIVNFINENPEKVSFILVENGEEVISISENNSMPLASVYKIMIAIEFIKQVEKGIINPKEQIPLKKLEDYVLIKRDNDNHKKWLNKIKTIKGEQAKTIQLEEIVRSLFTHSSNPNADYLLDKLGLENVNNTISKNYKPHDKLYPISLSELTHHYIKWKYKDFTSKETNDRITKLNYEEYTNLITSIQKLIEQGKYPNYKNYQPTLEEQETMTRYLPKASAKVYSDLLGHINEDKFKYKKELLRLLAIKTNKEIYIGGKDGRTLNIINKTIFAKDKEGNTTEIVFFTKDLDYEEYQKIDRNIDEFIQKLLDKELHLNAE</sequence>
<dbReference type="PROSITE" id="PS51257">
    <property type="entry name" value="PROKAR_LIPOPROTEIN"/>
    <property type="match status" value="1"/>
</dbReference>
<dbReference type="KEGG" id="bteq:G4P54_20230"/>
<evidence type="ECO:0000313" key="3">
    <source>
        <dbReference type="EMBL" id="QIW81946.1"/>
    </source>
</evidence>
<feature type="transmembrane region" description="Helical" evidence="1">
    <location>
        <begin position="12"/>
        <end position="32"/>
    </location>
</feature>
<protein>
    <submittedName>
        <fullName evidence="3">Serine hydrolase</fullName>
    </submittedName>
</protein>
<dbReference type="InterPro" id="IPR000871">
    <property type="entry name" value="Beta-lactam_class-A"/>
</dbReference>
<keyword evidence="1" id="KW-0812">Transmembrane</keyword>
<dbReference type="Proteomes" id="UP000501914">
    <property type="component" value="Chromosome"/>
</dbReference>
<dbReference type="RefSeq" id="WP_167873688.1">
    <property type="nucleotide sequence ID" value="NZ_CP048852.1"/>
</dbReference>
<dbReference type="GO" id="GO:0008800">
    <property type="term" value="F:beta-lactamase activity"/>
    <property type="evidence" value="ECO:0007669"/>
    <property type="project" value="InterPro"/>
</dbReference>
<dbReference type="Gene3D" id="3.40.710.10">
    <property type="entry name" value="DD-peptidase/beta-lactamase superfamily"/>
    <property type="match status" value="1"/>
</dbReference>
<dbReference type="EMBL" id="CP048852">
    <property type="protein sequence ID" value="QIW81946.1"/>
    <property type="molecule type" value="Genomic_DNA"/>
</dbReference>
<organism evidence="3 4">
    <name type="scientific">Bacillus tequilensis</name>
    <dbReference type="NCBI Taxonomy" id="227866"/>
    <lineage>
        <taxon>Bacteria</taxon>
        <taxon>Bacillati</taxon>
        <taxon>Bacillota</taxon>
        <taxon>Bacilli</taxon>
        <taxon>Bacillales</taxon>
        <taxon>Bacillaceae</taxon>
        <taxon>Bacillus</taxon>
    </lineage>
</organism>
<reference evidence="3 4" key="1">
    <citation type="submission" date="2020-02" db="EMBL/GenBank/DDBJ databases">
        <title>Genome sequencing, annotation and comparative genomic analysis of Bacillus tequilensis EA-CB0015, an effective biological control agent against Pseudocercospora fijiensis in banana plants.</title>
        <authorList>
            <person name="Cuellar-Gaviria T.Z."/>
            <person name="Ju K.-S."/>
            <person name="Villegas-Escobar V."/>
        </authorList>
    </citation>
    <scope>NUCLEOTIDE SEQUENCE [LARGE SCALE GENOMIC DNA]</scope>
    <source>
        <strain evidence="3 4">EA-CB0015</strain>
    </source>
</reference>
<keyword evidence="3" id="KW-0378">Hydrolase</keyword>
<accession>A0A6H0WRN8</accession>
<evidence type="ECO:0000313" key="4">
    <source>
        <dbReference type="Proteomes" id="UP000501914"/>
    </source>
</evidence>
<keyword evidence="1" id="KW-0472">Membrane</keyword>
<dbReference type="GO" id="GO:0046677">
    <property type="term" value="P:response to antibiotic"/>
    <property type="evidence" value="ECO:0007669"/>
    <property type="project" value="InterPro"/>
</dbReference>
<dbReference type="InterPro" id="IPR012338">
    <property type="entry name" value="Beta-lactam/transpept-like"/>
</dbReference>
<proteinExistence type="predicted"/>
<dbReference type="GO" id="GO:0030655">
    <property type="term" value="P:beta-lactam antibiotic catabolic process"/>
    <property type="evidence" value="ECO:0007669"/>
    <property type="project" value="InterPro"/>
</dbReference>
<dbReference type="SUPFAM" id="SSF56601">
    <property type="entry name" value="beta-lactamase/transpeptidase-like"/>
    <property type="match status" value="1"/>
</dbReference>
<evidence type="ECO:0000259" key="2">
    <source>
        <dbReference type="Pfam" id="PF13354"/>
    </source>
</evidence>
<gene>
    <name evidence="3" type="ORF">G4P54_20230</name>
</gene>
<keyword evidence="4" id="KW-1185">Reference proteome</keyword>
<evidence type="ECO:0000256" key="1">
    <source>
        <dbReference type="SAM" id="Phobius"/>
    </source>
</evidence>
<dbReference type="AlphaFoldDB" id="A0A6H0WRN8"/>
<name>A0A6H0WRN8_9BACI</name>